<name>A0A2C6DHR2_9GAMM</name>
<dbReference type="Pfam" id="PF06945">
    <property type="entry name" value="DUF1289"/>
    <property type="match status" value="1"/>
</dbReference>
<organism evidence="1 2">
    <name type="scientific">Budvicia aquatica</name>
    <dbReference type="NCBI Taxonomy" id="82979"/>
    <lineage>
        <taxon>Bacteria</taxon>
        <taxon>Pseudomonadati</taxon>
        <taxon>Pseudomonadota</taxon>
        <taxon>Gammaproteobacteria</taxon>
        <taxon>Enterobacterales</taxon>
        <taxon>Budviciaceae</taxon>
        <taxon>Budvicia</taxon>
    </lineage>
</organism>
<dbReference type="AlphaFoldDB" id="A0A2C6DHR2"/>
<evidence type="ECO:0000313" key="1">
    <source>
        <dbReference type="EMBL" id="PHI30746.1"/>
    </source>
</evidence>
<sequence length="79" mass="9548">MPQQLEFFDIPSPCRGVCQSDIRGYCLGCLRSRDERFQWMKMSDMQKREVLRLCHQRRLIRNRRAVEKDQADPQQDSLF</sequence>
<dbReference type="RefSeq" id="WP_071605882.1">
    <property type="nucleotide sequence ID" value="NZ_BRLG01000001.1"/>
</dbReference>
<protein>
    <submittedName>
        <fullName evidence="1">DUF1289 domain-containing protein</fullName>
    </submittedName>
</protein>
<dbReference type="PANTHER" id="PTHR35175">
    <property type="entry name" value="DUF1289 DOMAIN-CONTAINING PROTEIN"/>
    <property type="match status" value="1"/>
</dbReference>
<dbReference type="InterPro" id="IPR010710">
    <property type="entry name" value="DUF1289"/>
</dbReference>
<keyword evidence="2" id="KW-1185">Reference proteome</keyword>
<dbReference type="PANTHER" id="PTHR35175:SF1">
    <property type="entry name" value="OXIDOREDUCTASE"/>
    <property type="match status" value="1"/>
</dbReference>
<evidence type="ECO:0000313" key="2">
    <source>
        <dbReference type="Proteomes" id="UP000224974"/>
    </source>
</evidence>
<dbReference type="EMBL" id="PDDX01000001">
    <property type="protein sequence ID" value="PHI30746.1"/>
    <property type="molecule type" value="Genomic_DNA"/>
</dbReference>
<dbReference type="Proteomes" id="UP000224974">
    <property type="component" value="Unassembled WGS sequence"/>
</dbReference>
<proteinExistence type="predicted"/>
<comment type="caution">
    <text evidence="1">The sequence shown here is derived from an EMBL/GenBank/DDBJ whole genome shotgun (WGS) entry which is preliminary data.</text>
</comment>
<reference evidence="2" key="1">
    <citation type="submission" date="2017-09" db="EMBL/GenBank/DDBJ databases">
        <title>FDA dAtabase for Regulatory Grade micrObial Sequences (FDA-ARGOS): Supporting development and validation of Infectious Disease Dx tests.</title>
        <authorList>
            <person name="Minogue T."/>
            <person name="Wolcott M."/>
            <person name="Wasieloski L."/>
            <person name="Aguilar W."/>
            <person name="Moore D."/>
            <person name="Tallon L."/>
            <person name="Sadzewicz L."/>
            <person name="Ott S."/>
            <person name="Zhao X."/>
            <person name="Nagaraj S."/>
            <person name="Vavikolanu K."/>
            <person name="Aluvathingal J."/>
            <person name="Nadendla S."/>
            <person name="Sichtig H."/>
        </authorList>
    </citation>
    <scope>NUCLEOTIDE SEQUENCE [LARGE SCALE GENOMIC DNA]</scope>
    <source>
        <strain evidence="2">FDAARGOS_387</strain>
    </source>
</reference>
<gene>
    <name evidence="1" type="ORF">CRN84_16080</name>
</gene>
<dbReference type="OrthoDB" id="8911262at2"/>
<accession>A0A2C6DHR2</accession>